<dbReference type="InterPro" id="IPR052031">
    <property type="entry name" value="Membrane_Transporter-Flippase"/>
</dbReference>
<reference evidence="8 9" key="1">
    <citation type="journal article" date="2017" name="Biotechnol. Biofuels">
        <title>Differential beta-glucosidase expression as a function of carbon source availability in Talaromyces amestolkiae: a genomic and proteomic approach.</title>
        <authorList>
            <person name="de Eugenio L.I."/>
            <person name="Mendez-Liter J.A."/>
            <person name="Nieto-Dominguez M."/>
            <person name="Alonso L."/>
            <person name="Gil-Munoz J."/>
            <person name="Barriuso J."/>
            <person name="Prieto A."/>
            <person name="Martinez M.J."/>
        </authorList>
    </citation>
    <scope>NUCLEOTIDE SEQUENCE [LARGE SCALE GENOMIC DNA]</scope>
    <source>
        <strain evidence="8 9">CIB</strain>
    </source>
</reference>
<dbReference type="PANTHER" id="PTHR43549:SF2">
    <property type="entry name" value="MULTIDRUG RESISTANCE PROTEIN NORM-RELATED"/>
    <property type="match status" value="1"/>
</dbReference>
<dbReference type="OrthoDB" id="2119662at2759"/>
<keyword evidence="2" id="KW-0813">Transport</keyword>
<dbReference type="GO" id="GO:0005886">
    <property type="term" value="C:plasma membrane"/>
    <property type="evidence" value="ECO:0007669"/>
    <property type="project" value="UniProtKB-SubCell"/>
</dbReference>
<evidence type="ECO:0000256" key="7">
    <source>
        <dbReference type="SAM" id="Phobius"/>
    </source>
</evidence>
<evidence type="ECO:0000313" key="9">
    <source>
        <dbReference type="Proteomes" id="UP000249363"/>
    </source>
</evidence>
<evidence type="ECO:0000256" key="4">
    <source>
        <dbReference type="ARBA" id="ARBA00022692"/>
    </source>
</evidence>
<keyword evidence="3" id="KW-1003">Cell membrane</keyword>
<dbReference type="GeneID" id="63796750"/>
<comment type="subcellular location">
    <subcellularLocation>
        <location evidence="1">Cell membrane</location>
        <topology evidence="1">Multi-pass membrane protein</topology>
    </subcellularLocation>
</comment>
<dbReference type="Proteomes" id="UP000249363">
    <property type="component" value="Unassembled WGS sequence"/>
</dbReference>
<proteinExistence type="predicted"/>
<sequence length="299" mass="33898">MQALIRLACDLAAALCGLIYLMYITFRLRRQMEESVKVTVAALKTLAQPSIYTFTESAIRNAIYLWLVNRIILLGENYATAWGVFNTIRWGLIMVPVQTLEASTLTFVGHNWGRWRARVGVEIRQPKASRAEIFGMDSDLYLIKLANGYDWEEMIRPALISCCVALVVEVIICIALSTHGVQTFAYFLSGSEVVAQITQMMWKAIDWTYIFYALNYQLAAILLATSPRWYLYQALGSNFLWMLPWAIVVTKVSFPEAIAWTYYAIIFGGALVFDFIDVSITLLIWALGLSKGRIKVNVI</sequence>
<keyword evidence="9" id="KW-1185">Reference proteome</keyword>
<organism evidence="8 9">
    <name type="scientific">Talaromyces amestolkiae</name>
    <dbReference type="NCBI Taxonomy" id="1196081"/>
    <lineage>
        <taxon>Eukaryota</taxon>
        <taxon>Fungi</taxon>
        <taxon>Dikarya</taxon>
        <taxon>Ascomycota</taxon>
        <taxon>Pezizomycotina</taxon>
        <taxon>Eurotiomycetes</taxon>
        <taxon>Eurotiomycetidae</taxon>
        <taxon>Eurotiales</taxon>
        <taxon>Trichocomaceae</taxon>
        <taxon>Talaromyces</taxon>
        <taxon>Talaromyces sect. Talaromyces</taxon>
    </lineage>
</organism>
<accession>A0A364L6X7</accession>
<feature type="transmembrane region" description="Helical" evidence="7">
    <location>
        <begin position="7"/>
        <end position="26"/>
    </location>
</feature>
<dbReference type="PANTHER" id="PTHR43549">
    <property type="entry name" value="MULTIDRUG RESISTANCE PROTEIN YPNP-RELATED"/>
    <property type="match status" value="1"/>
</dbReference>
<evidence type="ECO:0000256" key="1">
    <source>
        <dbReference type="ARBA" id="ARBA00004651"/>
    </source>
</evidence>
<feature type="transmembrane region" description="Helical" evidence="7">
    <location>
        <begin position="260"/>
        <end position="287"/>
    </location>
</feature>
<dbReference type="STRING" id="1196081.A0A364L6X7"/>
<evidence type="ECO:0000256" key="3">
    <source>
        <dbReference type="ARBA" id="ARBA00022475"/>
    </source>
</evidence>
<protein>
    <submittedName>
        <fullName evidence="8">Uncharacterized protein</fullName>
    </submittedName>
</protein>
<evidence type="ECO:0000256" key="5">
    <source>
        <dbReference type="ARBA" id="ARBA00022989"/>
    </source>
</evidence>
<dbReference type="EMBL" id="MIKG01000015">
    <property type="protein sequence ID" value="RAO71523.1"/>
    <property type="molecule type" value="Genomic_DNA"/>
</dbReference>
<dbReference type="AlphaFoldDB" id="A0A364L6X7"/>
<comment type="caution">
    <text evidence="8">The sequence shown here is derived from an EMBL/GenBank/DDBJ whole genome shotgun (WGS) entry which is preliminary data.</text>
</comment>
<feature type="transmembrane region" description="Helical" evidence="7">
    <location>
        <begin position="158"/>
        <end position="187"/>
    </location>
</feature>
<keyword evidence="4 7" id="KW-0812">Transmembrane</keyword>
<keyword evidence="5 7" id="KW-1133">Transmembrane helix</keyword>
<evidence type="ECO:0000256" key="6">
    <source>
        <dbReference type="ARBA" id="ARBA00023136"/>
    </source>
</evidence>
<evidence type="ECO:0000256" key="2">
    <source>
        <dbReference type="ARBA" id="ARBA00022448"/>
    </source>
</evidence>
<gene>
    <name evidence="8" type="ORF">BHQ10_007535</name>
</gene>
<feature type="transmembrane region" description="Helical" evidence="7">
    <location>
        <begin position="207"/>
        <end position="224"/>
    </location>
</feature>
<name>A0A364L6X7_TALAM</name>
<evidence type="ECO:0000313" key="8">
    <source>
        <dbReference type="EMBL" id="RAO71523.1"/>
    </source>
</evidence>
<keyword evidence="6 7" id="KW-0472">Membrane</keyword>
<dbReference type="RefSeq" id="XP_040736038.1">
    <property type="nucleotide sequence ID" value="XM_040880241.1"/>
</dbReference>